<name>A0A1Y2PFS0_9FLAO</name>
<gene>
    <name evidence="1" type="ORF">WH52_01395</name>
</gene>
<proteinExistence type="predicted"/>
<comment type="caution">
    <text evidence="1">The sequence shown here is derived from an EMBL/GenBank/DDBJ whole genome shotgun (WGS) entry which is preliminary data.</text>
</comment>
<accession>A0A1Y2PFS0</accession>
<reference evidence="1 2" key="1">
    <citation type="submission" date="2015-03" db="EMBL/GenBank/DDBJ databases">
        <title>Genome sequence of Tenacibaculum sp. S2-2, isolated from intestinal microbiota of sea cucumber, Apostichopus japonicas.</title>
        <authorList>
            <person name="Shao Z."/>
            <person name="Wang L."/>
            <person name="Li X."/>
        </authorList>
    </citation>
    <scope>NUCLEOTIDE SEQUENCE [LARGE SCALE GENOMIC DNA]</scope>
    <source>
        <strain evidence="1 2">S2-2</strain>
    </source>
</reference>
<dbReference type="AlphaFoldDB" id="A0A1Y2PFS0"/>
<dbReference type="EMBL" id="LAPZ01000001">
    <property type="protein sequence ID" value="OSY89322.1"/>
    <property type="molecule type" value="Genomic_DNA"/>
</dbReference>
<organism evidence="1 2">
    <name type="scientific">Tenacibaculum holothuriorum</name>
    <dbReference type="NCBI Taxonomy" id="1635173"/>
    <lineage>
        <taxon>Bacteria</taxon>
        <taxon>Pseudomonadati</taxon>
        <taxon>Bacteroidota</taxon>
        <taxon>Flavobacteriia</taxon>
        <taxon>Flavobacteriales</taxon>
        <taxon>Flavobacteriaceae</taxon>
        <taxon>Tenacibaculum</taxon>
    </lineage>
</organism>
<dbReference type="Proteomes" id="UP000194221">
    <property type="component" value="Unassembled WGS sequence"/>
</dbReference>
<protein>
    <submittedName>
        <fullName evidence="1">Uncharacterized protein</fullName>
    </submittedName>
</protein>
<keyword evidence="2" id="KW-1185">Reference proteome</keyword>
<dbReference type="RefSeq" id="WP_086029132.1">
    <property type="nucleotide sequence ID" value="NZ_LAPZ01000001.1"/>
</dbReference>
<evidence type="ECO:0000313" key="1">
    <source>
        <dbReference type="EMBL" id="OSY89322.1"/>
    </source>
</evidence>
<evidence type="ECO:0000313" key="2">
    <source>
        <dbReference type="Proteomes" id="UP000194221"/>
    </source>
</evidence>
<dbReference type="OrthoDB" id="1490038at2"/>
<sequence>MTETYHLLKKSKSIEDAETFLKTHGLALHLTPFGGCTHDFSQSPCLKHLQCWNGCSHLHRTNTPGETERLVEQLEFAKKNLNKMRKVNHDNKSKWEKDILNKINNIKKAINLSPTKNSIQIFPKGIEMTKPNYKTRKESL</sequence>
<dbReference type="InParanoid" id="A0A1Y2PFS0"/>
<dbReference type="STRING" id="1635173.WH52_01395"/>